<accession>A0A9D1TE32</accession>
<gene>
    <name evidence="3" type="ORF">IAA64_12770</name>
</gene>
<feature type="domain" description="SHOCT-like" evidence="2">
    <location>
        <begin position="33"/>
        <end position="82"/>
    </location>
</feature>
<dbReference type="InterPro" id="IPR046749">
    <property type="entry name" value="SHOCT_2"/>
</dbReference>
<reference evidence="3" key="2">
    <citation type="journal article" date="2021" name="PeerJ">
        <title>Extensive microbial diversity within the chicken gut microbiome revealed by metagenomics and culture.</title>
        <authorList>
            <person name="Gilroy R."/>
            <person name="Ravi A."/>
            <person name="Getino M."/>
            <person name="Pursley I."/>
            <person name="Horton D.L."/>
            <person name="Alikhan N.F."/>
            <person name="Baker D."/>
            <person name="Gharbi K."/>
            <person name="Hall N."/>
            <person name="Watson M."/>
            <person name="Adriaenssens E.M."/>
            <person name="Foster-Nyarko E."/>
            <person name="Jarju S."/>
            <person name="Secka A."/>
            <person name="Antonio M."/>
            <person name="Oren A."/>
            <person name="Chaudhuri R.R."/>
            <person name="La Ragione R."/>
            <person name="Hildebrand F."/>
            <person name="Pallen M.J."/>
        </authorList>
    </citation>
    <scope>NUCLEOTIDE SEQUENCE</scope>
    <source>
        <strain evidence="3">CHK183-6373</strain>
    </source>
</reference>
<proteinExistence type="predicted"/>
<evidence type="ECO:0000313" key="3">
    <source>
        <dbReference type="EMBL" id="HIV28828.1"/>
    </source>
</evidence>
<reference evidence="3" key="1">
    <citation type="submission" date="2020-10" db="EMBL/GenBank/DDBJ databases">
        <authorList>
            <person name="Gilroy R."/>
        </authorList>
    </citation>
    <scope>NUCLEOTIDE SEQUENCE</scope>
    <source>
        <strain evidence="3">CHK183-6373</strain>
    </source>
</reference>
<protein>
    <recommendedName>
        <fullName evidence="2">SHOCT-like domain-containing protein</fullName>
    </recommendedName>
</protein>
<sequence>MPAILRTALGKETGMQDNRLRGPVTNPKPLLSPAQFQRELSYRAAMAVIRHMLREGLITRGEFVGIQPILAEKFSPVWGGLYPNDG</sequence>
<dbReference type="EMBL" id="DVOT01000232">
    <property type="protein sequence ID" value="HIV28828.1"/>
    <property type="molecule type" value="Genomic_DNA"/>
</dbReference>
<organism evidence="3 4">
    <name type="scientific">Candidatus Ornithocaccomicrobium faecavium</name>
    <dbReference type="NCBI Taxonomy" id="2840890"/>
    <lineage>
        <taxon>Bacteria</taxon>
        <taxon>Bacillati</taxon>
        <taxon>Bacillota</taxon>
        <taxon>Clostridia</taxon>
        <taxon>Candidatus Ornithocaccomicrobium</taxon>
    </lineage>
</organism>
<name>A0A9D1TE32_9FIRM</name>
<dbReference type="Pfam" id="PF20612">
    <property type="entry name" value="SHOCT_2"/>
    <property type="match status" value="1"/>
</dbReference>
<evidence type="ECO:0000313" key="4">
    <source>
        <dbReference type="Proteomes" id="UP000886884"/>
    </source>
</evidence>
<dbReference type="AlphaFoldDB" id="A0A9D1TE32"/>
<feature type="region of interest" description="Disordered" evidence="1">
    <location>
        <begin position="1"/>
        <end position="28"/>
    </location>
</feature>
<evidence type="ECO:0000256" key="1">
    <source>
        <dbReference type="SAM" id="MobiDB-lite"/>
    </source>
</evidence>
<evidence type="ECO:0000259" key="2">
    <source>
        <dbReference type="Pfam" id="PF20612"/>
    </source>
</evidence>
<comment type="caution">
    <text evidence="3">The sequence shown here is derived from an EMBL/GenBank/DDBJ whole genome shotgun (WGS) entry which is preliminary data.</text>
</comment>
<dbReference type="Proteomes" id="UP000886884">
    <property type="component" value="Unassembled WGS sequence"/>
</dbReference>